<dbReference type="EMBL" id="JACHFH010000004">
    <property type="protein sequence ID" value="MBB5335416.1"/>
    <property type="molecule type" value="Genomic_DNA"/>
</dbReference>
<dbReference type="SUPFAM" id="SSF51905">
    <property type="entry name" value="FAD/NAD(P)-binding domain"/>
    <property type="match status" value="1"/>
</dbReference>
<evidence type="ECO:0000259" key="4">
    <source>
        <dbReference type="Pfam" id="PF00890"/>
    </source>
</evidence>
<keyword evidence="2" id="KW-0288">FMN</keyword>
<gene>
    <name evidence="5" type="ORF">HNR32_000537</name>
</gene>
<dbReference type="InterPro" id="IPR009158">
    <property type="entry name" value="G3P_DH_GlpB_su"/>
</dbReference>
<organism evidence="5 6">
    <name type="scientific">Pectinatus brassicae</name>
    <dbReference type="NCBI Taxonomy" id="862415"/>
    <lineage>
        <taxon>Bacteria</taxon>
        <taxon>Bacillati</taxon>
        <taxon>Bacillota</taxon>
        <taxon>Negativicutes</taxon>
        <taxon>Selenomonadales</taxon>
        <taxon>Selenomonadaceae</taxon>
        <taxon>Pectinatus</taxon>
    </lineage>
</organism>
<dbReference type="AlphaFoldDB" id="A0A840UE78"/>
<dbReference type="PROSITE" id="PS51257">
    <property type="entry name" value="PROKAR_LIPOPROTEIN"/>
    <property type="match status" value="1"/>
</dbReference>
<evidence type="ECO:0000256" key="1">
    <source>
        <dbReference type="ARBA" id="ARBA00022630"/>
    </source>
</evidence>
<dbReference type="InterPro" id="IPR036188">
    <property type="entry name" value="FAD/NAD-bd_sf"/>
</dbReference>
<dbReference type="RefSeq" id="WP_183859369.1">
    <property type="nucleotide sequence ID" value="NZ_JACHFH010000004.1"/>
</dbReference>
<evidence type="ECO:0000313" key="5">
    <source>
        <dbReference type="EMBL" id="MBB5335416.1"/>
    </source>
</evidence>
<dbReference type="Proteomes" id="UP000559117">
    <property type="component" value="Unassembled WGS sequence"/>
</dbReference>
<sequence>MKKSDILIIGNGISGLFAACVAADKGKKVQILSYGAGTLTIGGGIIDVLGYTDEGTPVADPMQAIAAMDAKHPYAKVGADTAKKALDTFLKITEEEGFPYIGSANENIWLPTAIGNFKPSCLVPRTMNGKALIAAKNILVIGFDTMKDFYADMATKNIAKRLPDKNVEQLIVELKFEYERDLRDISAMDVARWLETEAGYRSFVDQVKSHVKPDTAIVLPPVLGLDPNYKILDTLEKELDCALVEVSSLPPAVTGTRLTKMMTAYAKKRGVQIIEKARVVGSEIIDGKCQAVITEGFDRQRKFYADQFILATGGVYGGGLVAKIGAMTEPVFNIDIDVPKVQTEWSHKDLFGDKKQIFAQFGVNVNSELTPLAADGKEVASNVKVVGRSLAGYDFCVEKSGNGVALITAYKAAAAFCGEA</sequence>
<dbReference type="PIRSF" id="PIRSF000141">
    <property type="entry name" value="Anaerobic_G3P_dh"/>
    <property type="match status" value="1"/>
</dbReference>
<dbReference type="EC" id="1.1.5.3" evidence="5"/>
<keyword evidence="1" id="KW-0285">Flavoprotein</keyword>
<evidence type="ECO:0000256" key="3">
    <source>
        <dbReference type="ARBA" id="ARBA00023002"/>
    </source>
</evidence>
<dbReference type="Pfam" id="PF00890">
    <property type="entry name" value="FAD_binding_2"/>
    <property type="match status" value="1"/>
</dbReference>
<feature type="domain" description="FAD-dependent oxidoreductase 2 FAD-binding" evidence="4">
    <location>
        <begin position="5"/>
        <end position="404"/>
    </location>
</feature>
<protein>
    <submittedName>
        <fullName evidence="5">Glycerol-3-phosphate dehydrogenase subunit B</fullName>
        <ecNumber evidence="5">1.1.5.3</ecNumber>
    </submittedName>
</protein>
<dbReference type="GO" id="GO:0004368">
    <property type="term" value="F:glycerol-3-phosphate dehydrogenase (quinone) activity"/>
    <property type="evidence" value="ECO:0007669"/>
    <property type="project" value="UniProtKB-EC"/>
</dbReference>
<dbReference type="GO" id="GO:0009331">
    <property type="term" value="C:glycerol-3-phosphate dehydrogenase (FAD) complex"/>
    <property type="evidence" value="ECO:0007669"/>
    <property type="project" value="InterPro"/>
</dbReference>
<comment type="caution">
    <text evidence="5">The sequence shown here is derived from an EMBL/GenBank/DDBJ whole genome shotgun (WGS) entry which is preliminary data.</text>
</comment>
<accession>A0A840UE78</accession>
<evidence type="ECO:0000256" key="2">
    <source>
        <dbReference type="ARBA" id="ARBA00022643"/>
    </source>
</evidence>
<dbReference type="Gene3D" id="3.50.50.60">
    <property type="entry name" value="FAD/NAD(P)-binding domain"/>
    <property type="match status" value="2"/>
</dbReference>
<keyword evidence="3 5" id="KW-0560">Oxidoreductase</keyword>
<evidence type="ECO:0000313" key="6">
    <source>
        <dbReference type="Proteomes" id="UP000559117"/>
    </source>
</evidence>
<dbReference type="NCBIfam" id="TIGR03378">
    <property type="entry name" value="glycerol3P_GlpB"/>
    <property type="match status" value="1"/>
</dbReference>
<dbReference type="InterPro" id="IPR003953">
    <property type="entry name" value="FAD-dep_OxRdtase_2_FAD-bd"/>
</dbReference>
<proteinExistence type="predicted"/>
<keyword evidence="6" id="KW-1185">Reference proteome</keyword>
<name>A0A840UE78_9FIRM</name>
<reference evidence="5 6" key="1">
    <citation type="submission" date="2020-08" db="EMBL/GenBank/DDBJ databases">
        <title>Genomic Encyclopedia of Type Strains, Phase IV (KMG-IV): sequencing the most valuable type-strain genomes for metagenomic binning, comparative biology and taxonomic classification.</title>
        <authorList>
            <person name="Goeker M."/>
        </authorList>
    </citation>
    <scope>NUCLEOTIDE SEQUENCE [LARGE SCALE GENOMIC DNA]</scope>
    <source>
        <strain evidence="5 6">DSM 24661</strain>
    </source>
</reference>